<keyword evidence="3" id="KW-1185">Reference proteome</keyword>
<dbReference type="Proteomes" id="UP000633219">
    <property type="component" value="Unassembled WGS sequence"/>
</dbReference>
<keyword evidence="1" id="KW-0732">Signal</keyword>
<evidence type="ECO:0000313" key="3">
    <source>
        <dbReference type="Proteomes" id="UP000633219"/>
    </source>
</evidence>
<evidence type="ECO:0000256" key="1">
    <source>
        <dbReference type="SAM" id="SignalP"/>
    </source>
</evidence>
<dbReference type="AlphaFoldDB" id="A0A936YMG2"/>
<feature type="signal peptide" evidence="1">
    <location>
        <begin position="1"/>
        <end position="19"/>
    </location>
</feature>
<comment type="caution">
    <text evidence="2">The sequence shown here is derived from an EMBL/GenBank/DDBJ whole genome shotgun (WGS) entry which is preliminary data.</text>
</comment>
<dbReference type="InterPro" id="IPR008727">
    <property type="entry name" value="PAAR_motif"/>
</dbReference>
<feature type="chain" id="PRO_5037550833" evidence="1">
    <location>
        <begin position="20"/>
        <end position="107"/>
    </location>
</feature>
<accession>A0A936YMG2</accession>
<dbReference type="Gene3D" id="2.60.200.60">
    <property type="match status" value="1"/>
</dbReference>
<dbReference type="Pfam" id="PF05488">
    <property type="entry name" value="PAAR_motif"/>
    <property type="match status" value="1"/>
</dbReference>
<organism evidence="2 3">
    <name type="scientific">Rhizobium setariae</name>
    <dbReference type="NCBI Taxonomy" id="2801340"/>
    <lineage>
        <taxon>Bacteria</taxon>
        <taxon>Pseudomonadati</taxon>
        <taxon>Pseudomonadota</taxon>
        <taxon>Alphaproteobacteria</taxon>
        <taxon>Hyphomicrobiales</taxon>
        <taxon>Rhizobiaceae</taxon>
        <taxon>Rhizobium/Agrobacterium group</taxon>
        <taxon>Rhizobium</taxon>
    </lineage>
</organism>
<gene>
    <name evidence="2" type="ORF">JJB09_13820</name>
</gene>
<protein>
    <submittedName>
        <fullName evidence="2">PAAR domain-containing protein</fullName>
    </submittedName>
</protein>
<dbReference type="RefSeq" id="WP_201659035.1">
    <property type="nucleotide sequence ID" value="NZ_JAEQNC010000007.1"/>
</dbReference>
<dbReference type="EMBL" id="JAEQNC010000007">
    <property type="protein sequence ID" value="MBL0373108.1"/>
    <property type="molecule type" value="Genomic_DNA"/>
</dbReference>
<evidence type="ECO:0000313" key="2">
    <source>
        <dbReference type="EMBL" id="MBL0373108.1"/>
    </source>
</evidence>
<name>A0A936YMG2_9HYPH</name>
<reference evidence="2" key="1">
    <citation type="submission" date="2021-01" db="EMBL/GenBank/DDBJ databases">
        <title>Rhizobium sp. strain KVB221 16S ribosomal RNA gene Genome sequencing and assembly.</title>
        <authorList>
            <person name="Kang M."/>
        </authorList>
    </citation>
    <scope>NUCLEOTIDE SEQUENCE</scope>
    <source>
        <strain evidence="2">KVB221</strain>
    </source>
</reference>
<proteinExistence type="predicted"/>
<sequence>MKFRLSVLIGLVLPTFTLAQDIPPCALSGSATVMIGGRPALRLADVANCPPALYETIDSVHIDGQPMVFFKSGKSGGTTCVAKADSSITVEGKPAQGLGDVGCSRER</sequence>